<sequence>MTSGSTSDRAAHATPPGHRGRLSGRLSGRLIAVSLSIPAAPLALLLISLLVTAGTSCGAQKAVSCGSVAACWPPGP</sequence>
<evidence type="ECO:0000313" key="3">
    <source>
        <dbReference type="EMBL" id="MFC5828760.1"/>
    </source>
</evidence>
<dbReference type="Proteomes" id="UP001596058">
    <property type="component" value="Unassembled WGS sequence"/>
</dbReference>
<keyword evidence="2" id="KW-1133">Transmembrane helix</keyword>
<evidence type="ECO:0000256" key="1">
    <source>
        <dbReference type="SAM" id="MobiDB-lite"/>
    </source>
</evidence>
<evidence type="ECO:0000313" key="4">
    <source>
        <dbReference type="Proteomes" id="UP001596058"/>
    </source>
</evidence>
<dbReference type="EMBL" id="JBHSPA010000040">
    <property type="protein sequence ID" value="MFC5828760.1"/>
    <property type="molecule type" value="Genomic_DNA"/>
</dbReference>
<name>A0ABW1CVP6_9ACTN</name>
<keyword evidence="4" id="KW-1185">Reference proteome</keyword>
<keyword evidence="2" id="KW-0812">Transmembrane</keyword>
<feature type="region of interest" description="Disordered" evidence="1">
    <location>
        <begin position="1"/>
        <end position="23"/>
    </location>
</feature>
<comment type="caution">
    <text evidence="3">The sequence shown here is derived from an EMBL/GenBank/DDBJ whole genome shotgun (WGS) entry which is preliminary data.</text>
</comment>
<organism evidence="3 4">
    <name type="scientific">Nonomuraea insulae</name>
    <dbReference type="NCBI Taxonomy" id="1616787"/>
    <lineage>
        <taxon>Bacteria</taxon>
        <taxon>Bacillati</taxon>
        <taxon>Actinomycetota</taxon>
        <taxon>Actinomycetes</taxon>
        <taxon>Streptosporangiales</taxon>
        <taxon>Streptosporangiaceae</taxon>
        <taxon>Nonomuraea</taxon>
    </lineage>
</organism>
<protein>
    <submittedName>
        <fullName evidence="3">Uncharacterized protein</fullName>
    </submittedName>
</protein>
<reference evidence="4" key="1">
    <citation type="journal article" date="2019" name="Int. J. Syst. Evol. Microbiol.">
        <title>The Global Catalogue of Microorganisms (GCM) 10K type strain sequencing project: providing services to taxonomists for standard genome sequencing and annotation.</title>
        <authorList>
            <consortium name="The Broad Institute Genomics Platform"/>
            <consortium name="The Broad Institute Genome Sequencing Center for Infectious Disease"/>
            <person name="Wu L."/>
            <person name="Ma J."/>
        </authorList>
    </citation>
    <scope>NUCLEOTIDE SEQUENCE [LARGE SCALE GENOMIC DNA]</scope>
    <source>
        <strain evidence="4">CCUG 53903</strain>
    </source>
</reference>
<accession>A0ABW1CVP6</accession>
<gene>
    <name evidence="3" type="ORF">ACFPZ3_33250</name>
</gene>
<dbReference type="RefSeq" id="WP_379518260.1">
    <property type="nucleotide sequence ID" value="NZ_JBHSPA010000040.1"/>
</dbReference>
<keyword evidence="2" id="KW-0472">Membrane</keyword>
<evidence type="ECO:0000256" key="2">
    <source>
        <dbReference type="SAM" id="Phobius"/>
    </source>
</evidence>
<feature type="transmembrane region" description="Helical" evidence="2">
    <location>
        <begin position="30"/>
        <end position="51"/>
    </location>
</feature>
<proteinExistence type="predicted"/>